<proteinExistence type="predicted"/>
<dbReference type="KEGG" id="clup:CLUP02_05342"/>
<dbReference type="AlphaFoldDB" id="A0A9Q8SNU3"/>
<gene>
    <name evidence="1" type="ORF">CLUP02_05342</name>
</gene>
<reference evidence="1" key="1">
    <citation type="journal article" date="2021" name="Mol. Plant Microbe Interact.">
        <title>Complete Genome Sequence of the Plant-Pathogenic Fungus Colletotrichum lupini.</title>
        <authorList>
            <person name="Baroncelli R."/>
            <person name="Pensec F."/>
            <person name="Da Lio D."/>
            <person name="Boufleur T."/>
            <person name="Vicente I."/>
            <person name="Sarrocco S."/>
            <person name="Picot A."/>
            <person name="Baraldi E."/>
            <person name="Sukno S."/>
            <person name="Thon M."/>
            <person name="Le Floch G."/>
        </authorList>
    </citation>
    <scope>NUCLEOTIDE SEQUENCE</scope>
    <source>
        <strain evidence="1">IMI 504893</strain>
    </source>
</reference>
<dbReference type="RefSeq" id="XP_049141493.1">
    <property type="nucleotide sequence ID" value="XM_049284350.1"/>
</dbReference>
<name>A0A9Q8SNU3_9PEZI</name>
<dbReference type="GeneID" id="73339360"/>
<organism evidence="1 2">
    <name type="scientific">Colletotrichum lupini</name>
    <dbReference type="NCBI Taxonomy" id="145971"/>
    <lineage>
        <taxon>Eukaryota</taxon>
        <taxon>Fungi</taxon>
        <taxon>Dikarya</taxon>
        <taxon>Ascomycota</taxon>
        <taxon>Pezizomycotina</taxon>
        <taxon>Sordariomycetes</taxon>
        <taxon>Hypocreomycetidae</taxon>
        <taxon>Glomerellales</taxon>
        <taxon>Glomerellaceae</taxon>
        <taxon>Colletotrichum</taxon>
        <taxon>Colletotrichum acutatum species complex</taxon>
    </lineage>
</organism>
<dbReference type="Proteomes" id="UP000830671">
    <property type="component" value="Chromosome 3"/>
</dbReference>
<sequence length="88" mass="9700">MPSGVLGDLCGCPQRGGNGKRNWGDLIGERGRWRCFVSVPIFDGSESAQRPSFAGVWLAPEIATTRTSTNYLDRMHRVGFVEEGDTRL</sequence>
<evidence type="ECO:0000313" key="2">
    <source>
        <dbReference type="Proteomes" id="UP000830671"/>
    </source>
</evidence>
<accession>A0A9Q8SNU3</accession>
<protein>
    <submittedName>
        <fullName evidence="1">Uncharacterized protein</fullName>
    </submittedName>
</protein>
<keyword evidence="2" id="KW-1185">Reference proteome</keyword>
<dbReference type="EMBL" id="CP019475">
    <property type="protein sequence ID" value="UQC79862.1"/>
    <property type="molecule type" value="Genomic_DNA"/>
</dbReference>
<evidence type="ECO:0000313" key="1">
    <source>
        <dbReference type="EMBL" id="UQC79862.1"/>
    </source>
</evidence>